<protein>
    <submittedName>
        <fullName evidence="2">DUF4214 domain-containing protein</fullName>
    </submittedName>
</protein>
<evidence type="ECO:0000313" key="3">
    <source>
        <dbReference type="Proteomes" id="UP000464644"/>
    </source>
</evidence>
<evidence type="ECO:0000313" key="2">
    <source>
        <dbReference type="EMBL" id="QHF05904.1"/>
    </source>
</evidence>
<name>A0ABX6HJX4_9PSED</name>
<keyword evidence="3" id="KW-1185">Reference proteome</keyword>
<dbReference type="InterPro" id="IPR025282">
    <property type="entry name" value="DUF4214"/>
</dbReference>
<dbReference type="Proteomes" id="UP000464644">
    <property type="component" value="Plasmid pCC1524"/>
</dbReference>
<organism evidence="2 3">
    <name type="scientific">Pseudomonas asturiensis</name>
    <dbReference type="NCBI Taxonomy" id="1190415"/>
    <lineage>
        <taxon>Bacteria</taxon>
        <taxon>Pseudomonadati</taxon>
        <taxon>Pseudomonadota</taxon>
        <taxon>Gammaproteobacteria</taxon>
        <taxon>Pseudomonadales</taxon>
        <taxon>Pseudomonadaceae</taxon>
        <taxon>Pseudomonas</taxon>
    </lineage>
</organism>
<gene>
    <name evidence="2" type="ORF">N015_26030</name>
</gene>
<evidence type="ECO:0000259" key="1">
    <source>
        <dbReference type="Pfam" id="PF13946"/>
    </source>
</evidence>
<dbReference type="InterPro" id="IPR038255">
    <property type="entry name" value="PBS_linker_sf"/>
</dbReference>
<feature type="domain" description="DUF4214" evidence="1">
    <location>
        <begin position="51"/>
        <end position="105"/>
    </location>
</feature>
<keyword evidence="2" id="KW-0614">Plasmid</keyword>
<accession>A0ABX6HJX4</accession>
<proteinExistence type="predicted"/>
<dbReference type="Gene3D" id="1.10.3130.20">
    <property type="entry name" value="Phycobilisome linker domain"/>
    <property type="match status" value="1"/>
</dbReference>
<sequence length="835" mass="83791">MSTQTDLAELYTTFFNRAPDAGGLTYWTDAITTGQLTLAQIAENWTTQQPEGQAAFPATLTDAQFVEKVYGNILGRTSDADGAQYWLDQLGNGTLSRDAFALTLINGAKANTSAQGVLDNTLITNKATVGVAYADKGLNDTTLGAKVLSSVSTDAASVSGTLAILSLIPSATAGQTAAVLASANQLLTNLATLITTAPGEVADASTYLQTLASGATSSTNLVTLLDNASTLLTSAASNPAALDNPAVQGSAAVVVATPGTGGGGTPTPTFTVTEDINGVLTFGGTATGDITFTVTNGDATFLRGGVSATPAIDVSTITDTGGATVKLAANATGLSFADATKLTSLTNVDLNNKTLSLTGVQASDVASALALTGVIAVAAAPGDAATALTLNAESLAKVSGFTNITLADTSATINTNLLALLSNTNVVAIDSTENTTAINLTAAQGILTANTDKLAAGDQITVVDTSANINSNLTALFANAKIDSIDSSQNTTALNLTAAQGILTANTDKLAAGDQITVVDTSANINNNLTALFANAKIDSIDSNENTTAINLTAAQGILTANTDKLAAGDQITVVDTSANINSNLTALFANAKIDSIDSNENTTAINLTAAQGILTANTDKLAAGDQITVVDTSANINSNLTALFANAKIDSIDSSENTTAINLTAGQGILTANTAKLAADDQITVVDTSANINSNLTALFADAKIDSINSSEDTVAIGLTTAQATNANLLKLSADDRVTLNAAGGDSFSFLTNVDKVNTGASNVTGAASTSAAAVDGTAGNQWFFAADVGGDSTADELTFYNTATSSAQKIVLSGVTSVSLDSAGVFNLTPEVV</sequence>
<dbReference type="Pfam" id="PF13946">
    <property type="entry name" value="DUF4214"/>
    <property type="match status" value="1"/>
</dbReference>
<reference evidence="2 3" key="1">
    <citation type="journal article" date="2014" name="Genome Announc.">
        <title>Draft Genome Sequences of a Phylogenetically Diverse Suite of Pseudomonas syringae Strains from Multiple Source Populations.</title>
        <authorList>
            <person name="Baltrus D.A."/>
            <person name="Yourstone S."/>
            <person name="Lind A."/>
            <person name="Guilbaud C."/>
            <person name="Sands D.C."/>
            <person name="Jones C.D."/>
            <person name="Morris C.E."/>
            <person name="Dangl J.L."/>
        </authorList>
    </citation>
    <scope>NUCLEOTIDE SEQUENCE [LARGE SCALE GENOMIC DNA]</scope>
    <source>
        <strain evidence="2 3">CC1524</strain>
    </source>
</reference>
<dbReference type="RefSeq" id="WP_159372226.1">
    <property type="nucleotide sequence ID" value="NZ_CP047266.1"/>
</dbReference>
<geneLocation type="plasmid" evidence="2 3">
    <name>pCC1524</name>
</geneLocation>
<dbReference type="EMBL" id="CP047266">
    <property type="protein sequence ID" value="QHF05904.1"/>
    <property type="molecule type" value="Genomic_DNA"/>
</dbReference>